<evidence type="ECO:0000313" key="11">
    <source>
        <dbReference type="Proteomes" id="UP000268310"/>
    </source>
</evidence>
<protein>
    <recommendedName>
        <fullName evidence="7">Proline--tRNA ligase</fullName>
        <ecNumber evidence="7">6.1.1.15</ecNumber>
    </recommendedName>
</protein>
<dbReference type="InterPro" id="IPR050062">
    <property type="entry name" value="Pro-tRNA_synthetase"/>
</dbReference>
<dbReference type="InterPro" id="IPR036621">
    <property type="entry name" value="Anticodon-bd_dom_sf"/>
</dbReference>
<dbReference type="NCBIfam" id="TIGR00409">
    <property type="entry name" value="proS_fam_II"/>
    <property type="match status" value="1"/>
</dbReference>
<keyword evidence="5" id="KW-0648">Protein biosynthesis</keyword>
<dbReference type="InterPro" id="IPR045864">
    <property type="entry name" value="aa-tRNA-synth_II/BPL/LPL"/>
</dbReference>
<dbReference type="FunFam" id="3.40.50.800:FF:000011">
    <property type="entry name" value="Proline--tRNA ligase"/>
    <property type="match status" value="1"/>
</dbReference>
<evidence type="ECO:0000256" key="5">
    <source>
        <dbReference type="ARBA" id="ARBA00022917"/>
    </source>
</evidence>
<dbReference type="GO" id="GO:0016740">
    <property type="term" value="F:transferase activity"/>
    <property type="evidence" value="ECO:0007669"/>
    <property type="project" value="UniProtKB-ARBA"/>
</dbReference>
<evidence type="ECO:0000256" key="6">
    <source>
        <dbReference type="ARBA" id="ARBA00023146"/>
    </source>
</evidence>
<dbReference type="EC" id="6.1.1.15" evidence="7"/>
<dbReference type="SUPFAM" id="SSF55681">
    <property type="entry name" value="Class II aaRS and biotin synthetases"/>
    <property type="match status" value="1"/>
</dbReference>
<reference evidence="10 12" key="2">
    <citation type="journal article" date="2014" name="Int. J. Syst. Evol. Microbiol.">
        <title>Complete genome sequence of Corynebacterium casei LMG S-19264T (=DSM 44701T), isolated from a smear-ripened cheese.</title>
        <authorList>
            <consortium name="US DOE Joint Genome Institute (JGI-PGF)"/>
            <person name="Walter F."/>
            <person name="Albersmeier A."/>
            <person name="Kalinowski J."/>
            <person name="Ruckert C."/>
        </authorList>
    </citation>
    <scope>NUCLEOTIDE SEQUENCE [LARGE SCALE GENOMIC DNA]</scope>
    <source>
        <strain evidence="10 12">NBRC 114545</strain>
    </source>
</reference>
<evidence type="ECO:0000256" key="4">
    <source>
        <dbReference type="ARBA" id="ARBA00022840"/>
    </source>
</evidence>
<dbReference type="InterPro" id="IPR004500">
    <property type="entry name" value="Pro-tRNA-synth_IIa_bac-type"/>
</dbReference>
<evidence type="ECO:0000256" key="2">
    <source>
        <dbReference type="ARBA" id="ARBA00022598"/>
    </source>
</evidence>
<dbReference type="SUPFAM" id="SSF52954">
    <property type="entry name" value="Class II aaRS ABD-related"/>
    <property type="match status" value="1"/>
</dbReference>
<reference evidence="10" key="4">
    <citation type="submission" date="2023-02" db="EMBL/GenBank/DDBJ databases">
        <authorList>
            <person name="Sun Q."/>
            <person name="Mori K."/>
        </authorList>
    </citation>
    <scope>NUCLEOTIDE SEQUENCE</scope>
    <source>
        <strain evidence="10">NBRC 114545</strain>
    </source>
</reference>
<dbReference type="GO" id="GO:0005829">
    <property type="term" value="C:cytosol"/>
    <property type="evidence" value="ECO:0007669"/>
    <property type="project" value="TreeGrafter"/>
</dbReference>
<evidence type="ECO:0000256" key="7">
    <source>
        <dbReference type="NCBIfam" id="TIGR00409"/>
    </source>
</evidence>
<keyword evidence="6" id="KW-0030">Aminoacyl-tRNA synthetase</keyword>
<dbReference type="GO" id="GO:0004827">
    <property type="term" value="F:proline-tRNA ligase activity"/>
    <property type="evidence" value="ECO:0007669"/>
    <property type="project" value="UniProtKB-UniRule"/>
</dbReference>
<dbReference type="Gene3D" id="3.30.930.10">
    <property type="entry name" value="Bira Bifunctional Protein, Domain 2"/>
    <property type="match status" value="2"/>
</dbReference>
<dbReference type="GO" id="GO:0006433">
    <property type="term" value="P:prolyl-tRNA aminoacylation"/>
    <property type="evidence" value="ECO:0007669"/>
    <property type="project" value="UniProtKB-UniRule"/>
</dbReference>
<evidence type="ECO:0000259" key="8">
    <source>
        <dbReference type="PROSITE" id="PS50862"/>
    </source>
</evidence>
<reference evidence="9 11" key="1">
    <citation type="journal article" date="2012" name="Int. J. Syst. Evol. Microbiol.">
        <title>Characterization of Tetragenococcus strains from sugar thick juice reveals a novel species, Tetragenococcus osmophilus sp. nov., and divides Tetragenococcus halophilus into two subspecies, T. halophilus subsp. halophilus subsp. nov. and T. halophilus subsp. flandriensis subsp. nov.</title>
        <authorList>
            <person name="Juste A."/>
            <person name="Van Trappen S."/>
            <person name="Verreth C."/>
            <person name="Cleenwerck I."/>
            <person name="De Vos P."/>
            <person name="Lievens B."/>
            <person name="Willems K.A."/>
        </authorList>
    </citation>
    <scope>NUCLEOTIDE SEQUENCE [LARGE SCALE GENOMIC DNA]</scope>
    <source>
        <strain evidence="9 11">JCM 31126</strain>
    </source>
</reference>
<dbReference type="InterPro" id="IPR002314">
    <property type="entry name" value="aa-tRNA-synt_IIb"/>
</dbReference>
<dbReference type="EMBL" id="BSUW01000001">
    <property type="protein sequence ID" value="GMA71935.1"/>
    <property type="molecule type" value="Genomic_DNA"/>
</dbReference>
<keyword evidence="2 10" id="KW-0436">Ligase</keyword>
<dbReference type="InterPro" id="IPR036754">
    <property type="entry name" value="YbaK/aa-tRNA-synt-asso_dom_sf"/>
</dbReference>
<dbReference type="Proteomes" id="UP001157039">
    <property type="component" value="Unassembled WGS sequence"/>
</dbReference>
<evidence type="ECO:0000313" key="9">
    <source>
        <dbReference type="EMBL" id="AYW48359.1"/>
    </source>
</evidence>
<dbReference type="AlphaFoldDB" id="A0AA38CYC2"/>
<dbReference type="Proteomes" id="UP000268310">
    <property type="component" value="Chromosome"/>
</dbReference>
<dbReference type="InterPro" id="IPR044140">
    <property type="entry name" value="ProRS_anticodon_short"/>
</dbReference>
<dbReference type="GO" id="GO:0140096">
    <property type="term" value="F:catalytic activity, acting on a protein"/>
    <property type="evidence" value="ECO:0007669"/>
    <property type="project" value="UniProtKB-ARBA"/>
</dbReference>
<dbReference type="CDD" id="cd04334">
    <property type="entry name" value="ProRS-INS"/>
    <property type="match status" value="1"/>
</dbReference>
<dbReference type="InterPro" id="IPR004154">
    <property type="entry name" value="Anticodon-bd"/>
</dbReference>
<keyword evidence="11" id="KW-1185">Reference proteome</keyword>
<dbReference type="RefSeq" id="WP_123936175.1">
    <property type="nucleotide sequence ID" value="NZ_BSUW01000001.1"/>
</dbReference>
<evidence type="ECO:0000256" key="1">
    <source>
        <dbReference type="ARBA" id="ARBA00022490"/>
    </source>
</evidence>
<feature type="domain" description="Aminoacyl-transfer RNA synthetases class-II family profile" evidence="8">
    <location>
        <begin position="33"/>
        <end position="464"/>
    </location>
</feature>
<dbReference type="GO" id="GO:0005524">
    <property type="term" value="F:ATP binding"/>
    <property type="evidence" value="ECO:0007669"/>
    <property type="project" value="UniProtKB-KW"/>
</dbReference>
<dbReference type="Pfam" id="PF00587">
    <property type="entry name" value="tRNA-synt_2b"/>
    <property type="match status" value="1"/>
</dbReference>
<dbReference type="Pfam" id="PF04073">
    <property type="entry name" value="tRNA_edit"/>
    <property type="match status" value="1"/>
</dbReference>
<reference evidence="9" key="3">
    <citation type="submission" date="2018-03" db="EMBL/GenBank/DDBJ databases">
        <authorList>
            <person name="Jeon C.O."/>
        </authorList>
    </citation>
    <scope>NUCLEOTIDE SEQUENCE</scope>
    <source>
        <strain evidence="9">JCM 31126</strain>
    </source>
</reference>
<evidence type="ECO:0000313" key="12">
    <source>
        <dbReference type="Proteomes" id="UP001157039"/>
    </source>
</evidence>
<dbReference type="InterPro" id="IPR006195">
    <property type="entry name" value="aa-tRNA-synth_II"/>
</dbReference>
<name>A0AA38CYC2_9ENTE</name>
<dbReference type="Gene3D" id="3.40.50.800">
    <property type="entry name" value="Anticodon-binding domain"/>
    <property type="match status" value="1"/>
</dbReference>
<dbReference type="EMBL" id="CP027783">
    <property type="protein sequence ID" value="AYW48359.1"/>
    <property type="molecule type" value="Genomic_DNA"/>
</dbReference>
<dbReference type="Pfam" id="PF03129">
    <property type="entry name" value="HGTP_anticodon"/>
    <property type="match status" value="1"/>
</dbReference>
<keyword evidence="1" id="KW-0963">Cytoplasm</keyword>
<keyword evidence="4" id="KW-0067">ATP-binding</keyword>
<evidence type="ECO:0000313" key="10">
    <source>
        <dbReference type="EMBL" id="GMA71935.1"/>
    </source>
</evidence>
<accession>A0AA38CYC2</accession>
<dbReference type="PANTHER" id="PTHR42753:SF2">
    <property type="entry name" value="PROLINE--TRNA LIGASE"/>
    <property type="match status" value="1"/>
</dbReference>
<proteinExistence type="predicted"/>
<sequence>MKQSKLLIPTMRENPNDAEAKNLQLLLRAGFIRQVSGGVYAYLPLAMRVLKKMSKIIEEEFEKIGAVEIQMPTLLPLPLLEKSNLDDYDGKAYNLKDRNGKEFVLGSVYEGLISELIGDEISSYKRLPLTLFQTTTKYRNDKRSRLGLFRSHEFILSDAYSFHATTNSLNEMYQAYQKAFNRIFERLGVKVKSLLGDSQINGQTDVLEYMVLSESGDKIGCFSDESDYAADLQAATSAFTSKKSHEPHKEMSKVVFDECKTLAQAAEDLDIPLQKTIKIRFYIAGSQPVLVLVRADQKVNELKVKKMLQVQELKVADETQAEQYFNSPLDSIGPVGVSEDCKIYADLQVQDLANALTGGNEVNTYLKNVNPDDDFPIEQYADLRLVKEGDISPDNKGTLQLKKGIEVGRMIKVGTYFSERLKTAVLDENGQHIPIQMGYYELGISRLLAMVVEQNSEQKGINWPAEIAPFDLHIVQTNMDDENQTVLTNQVEEMMMEAGYQVLVDDRQERGGVKFADADLIGCPVRITVGNKADEGVVGIKFKQTQATIEVKQEELVSTLSILMSSES</sequence>
<dbReference type="PANTHER" id="PTHR42753">
    <property type="entry name" value="MITOCHONDRIAL RIBOSOME PROTEIN L39/PROLYL-TRNA LIGASE FAMILY MEMBER"/>
    <property type="match status" value="1"/>
</dbReference>
<dbReference type="CDD" id="cd00861">
    <property type="entry name" value="ProRS_anticodon_short"/>
    <property type="match status" value="1"/>
</dbReference>
<dbReference type="InterPro" id="IPR007214">
    <property type="entry name" value="YbaK/aa-tRNA-synth-assoc-dom"/>
</dbReference>
<dbReference type="PROSITE" id="PS50862">
    <property type="entry name" value="AA_TRNA_LIGASE_II"/>
    <property type="match status" value="1"/>
</dbReference>
<gene>
    <name evidence="10" type="primary">proS</name>
    <name evidence="9" type="ORF">C7K38_08275</name>
    <name evidence="10" type="ORF">GCM10025885_09840</name>
</gene>
<dbReference type="SUPFAM" id="SSF55826">
    <property type="entry name" value="YbaK/ProRS associated domain"/>
    <property type="match status" value="1"/>
</dbReference>
<evidence type="ECO:0000256" key="3">
    <source>
        <dbReference type="ARBA" id="ARBA00022741"/>
    </source>
</evidence>
<dbReference type="GO" id="GO:0002161">
    <property type="term" value="F:aminoacyl-tRNA deacylase activity"/>
    <property type="evidence" value="ECO:0007669"/>
    <property type="project" value="InterPro"/>
</dbReference>
<organism evidence="10 12">
    <name type="scientific">Tetragenococcus osmophilus</name>
    <dbReference type="NCBI Taxonomy" id="526944"/>
    <lineage>
        <taxon>Bacteria</taxon>
        <taxon>Bacillati</taxon>
        <taxon>Bacillota</taxon>
        <taxon>Bacilli</taxon>
        <taxon>Lactobacillales</taxon>
        <taxon>Enterococcaceae</taxon>
        <taxon>Tetragenococcus</taxon>
    </lineage>
</organism>
<keyword evidence="3" id="KW-0547">Nucleotide-binding</keyword>
<dbReference type="NCBIfam" id="NF006625">
    <property type="entry name" value="PRK09194.1"/>
    <property type="match status" value="1"/>
</dbReference>
<dbReference type="KEGG" id="too:C7K38_08275"/>